<reference evidence="1 2" key="1">
    <citation type="submission" date="2016-11" db="EMBL/GenBank/DDBJ databases">
        <authorList>
            <person name="Jaros S."/>
            <person name="Januszkiewicz K."/>
            <person name="Wedrychowicz H."/>
        </authorList>
    </citation>
    <scope>NUCLEOTIDE SEQUENCE [LARGE SCALE GENOMIC DNA]</scope>
    <source>
        <strain evidence="1 2">DSM 26892</strain>
    </source>
</reference>
<accession>A0A1M6KC38</accession>
<proteinExistence type="predicted"/>
<keyword evidence="2" id="KW-1185">Reference proteome</keyword>
<evidence type="ECO:0000313" key="1">
    <source>
        <dbReference type="EMBL" id="SHJ56518.1"/>
    </source>
</evidence>
<dbReference type="EMBL" id="FQZA01000011">
    <property type="protein sequence ID" value="SHJ56518.1"/>
    <property type="molecule type" value="Genomic_DNA"/>
</dbReference>
<organism evidence="1 2">
    <name type="scientific">Palleronia salina</name>
    <dbReference type="NCBI Taxonomy" id="313368"/>
    <lineage>
        <taxon>Bacteria</taxon>
        <taxon>Pseudomonadati</taxon>
        <taxon>Pseudomonadota</taxon>
        <taxon>Alphaproteobacteria</taxon>
        <taxon>Rhodobacterales</taxon>
        <taxon>Roseobacteraceae</taxon>
        <taxon>Palleronia</taxon>
    </lineage>
</organism>
<dbReference type="AlphaFoldDB" id="A0A1M6KC38"/>
<gene>
    <name evidence="1" type="ORF">SAMN04488012_111111</name>
</gene>
<name>A0A1M6KC38_9RHOB</name>
<evidence type="ECO:0000313" key="2">
    <source>
        <dbReference type="Proteomes" id="UP000184040"/>
    </source>
</evidence>
<protein>
    <submittedName>
        <fullName evidence="1">Uncharacterized protein</fullName>
    </submittedName>
</protein>
<sequence>MGLSGRRCLPVLILPYDPVPGKLDCTSESELSWDRGVLAAKPRIPAPTCGAYGRIRSHSQIDRIDSAVAISTPEAAVRRAAP</sequence>
<dbReference type="Proteomes" id="UP000184040">
    <property type="component" value="Unassembled WGS sequence"/>
</dbReference>